<dbReference type="OrthoDB" id="4311741at2759"/>
<gene>
    <name evidence="1" type="ORF">ASPGLDRAFT_82878</name>
</gene>
<keyword evidence="2" id="KW-1185">Reference proteome</keyword>
<dbReference type="EMBL" id="KV878899">
    <property type="protein sequence ID" value="OJJ83545.1"/>
    <property type="molecule type" value="Genomic_DNA"/>
</dbReference>
<accession>A0A1L9VI53</accession>
<reference evidence="2" key="1">
    <citation type="journal article" date="2017" name="Genome Biol.">
        <title>Comparative genomics reveals high biological diversity and specific adaptations in the industrially and medically important fungal genus Aspergillus.</title>
        <authorList>
            <person name="de Vries R.P."/>
            <person name="Riley R."/>
            <person name="Wiebenga A."/>
            <person name="Aguilar-Osorio G."/>
            <person name="Amillis S."/>
            <person name="Uchima C.A."/>
            <person name="Anderluh G."/>
            <person name="Asadollahi M."/>
            <person name="Askin M."/>
            <person name="Barry K."/>
            <person name="Battaglia E."/>
            <person name="Bayram O."/>
            <person name="Benocci T."/>
            <person name="Braus-Stromeyer S.A."/>
            <person name="Caldana C."/>
            <person name="Canovas D."/>
            <person name="Cerqueira G.C."/>
            <person name="Chen F."/>
            <person name="Chen W."/>
            <person name="Choi C."/>
            <person name="Clum A."/>
            <person name="Dos Santos R.A."/>
            <person name="Damasio A.R."/>
            <person name="Diallinas G."/>
            <person name="Emri T."/>
            <person name="Fekete E."/>
            <person name="Flipphi M."/>
            <person name="Freyberg S."/>
            <person name="Gallo A."/>
            <person name="Gournas C."/>
            <person name="Habgood R."/>
            <person name="Hainaut M."/>
            <person name="Harispe M.L."/>
            <person name="Henrissat B."/>
            <person name="Hilden K.S."/>
            <person name="Hope R."/>
            <person name="Hossain A."/>
            <person name="Karabika E."/>
            <person name="Karaffa L."/>
            <person name="Karanyi Z."/>
            <person name="Krasevec N."/>
            <person name="Kuo A."/>
            <person name="Kusch H."/>
            <person name="LaButti K."/>
            <person name="Lagendijk E.L."/>
            <person name="Lapidus A."/>
            <person name="Levasseur A."/>
            <person name="Lindquist E."/>
            <person name="Lipzen A."/>
            <person name="Logrieco A.F."/>
            <person name="MacCabe A."/>
            <person name="Maekelae M.R."/>
            <person name="Malavazi I."/>
            <person name="Melin P."/>
            <person name="Meyer V."/>
            <person name="Mielnichuk N."/>
            <person name="Miskei M."/>
            <person name="Molnar A.P."/>
            <person name="Mule G."/>
            <person name="Ngan C.Y."/>
            <person name="Orejas M."/>
            <person name="Orosz E."/>
            <person name="Ouedraogo J.P."/>
            <person name="Overkamp K.M."/>
            <person name="Park H.-S."/>
            <person name="Perrone G."/>
            <person name="Piumi F."/>
            <person name="Punt P.J."/>
            <person name="Ram A.F."/>
            <person name="Ramon A."/>
            <person name="Rauscher S."/>
            <person name="Record E."/>
            <person name="Riano-Pachon D.M."/>
            <person name="Robert V."/>
            <person name="Roehrig J."/>
            <person name="Ruller R."/>
            <person name="Salamov A."/>
            <person name="Salih N.S."/>
            <person name="Samson R.A."/>
            <person name="Sandor E."/>
            <person name="Sanguinetti M."/>
            <person name="Schuetze T."/>
            <person name="Sepcic K."/>
            <person name="Shelest E."/>
            <person name="Sherlock G."/>
            <person name="Sophianopoulou V."/>
            <person name="Squina F.M."/>
            <person name="Sun H."/>
            <person name="Susca A."/>
            <person name="Todd R.B."/>
            <person name="Tsang A."/>
            <person name="Unkles S.E."/>
            <person name="van de Wiele N."/>
            <person name="van Rossen-Uffink D."/>
            <person name="Oliveira J.V."/>
            <person name="Vesth T.C."/>
            <person name="Visser J."/>
            <person name="Yu J.-H."/>
            <person name="Zhou M."/>
            <person name="Andersen M.R."/>
            <person name="Archer D.B."/>
            <person name="Baker S.E."/>
            <person name="Benoit I."/>
            <person name="Brakhage A.A."/>
            <person name="Braus G.H."/>
            <person name="Fischer R."/>
            <person name="Frisvad J.C."/>
            <person name="Goldman G.H."/>
            <person name="Houbraken J."/>
            <person name="Oakley B."/>
            <person name="Pocsi I."/>
            <person name="Scazzocchio C."/>
            <person name="Seiboth B."/>
            <person name="vanKuyk P.A."/>
            <person name="Wortman J."/>
            <person name="Dyer P.S."/>
            <person name="Grigoriev I.V."/>
        </authorList>
    </citation>
    <scope>NUCLEOTIDE SEQUENCE [LARGE SCALE GENOMIC DNA]</scope>
    <source>
        <strain evidence="2">CBS 516.65</strain>
    </source>
</reference>
<organism evidence="1 2">
    <name type="scientific">Aspergillus glaucus CBS 516.65</name>
    <dbReference type="NCBI Taxonomy" id="1160497"/>
    <lineage>
        <taxon>Eukaryota</taxon>
        <taxon>Fungi</taxon>
        <taxon>Dikarya</taxon>
        <taxon>Ascomycota</taxon>
        <taxon>Pezizomycotina</taxon>
        <taxon>Eurotiomycetes</taxon>
        <taxon>Eurotiomycetidae</taxon>
        <taxon>Eurotiales</taxon>
        <taxon>Aspergillaceae</taxon>
        <taxon>Aspergillus</taxon>
        <taxon>Aspergillus subgen. Aspergillus</taxon>
    </lineage>
</organism>
<dbReference type="RefSeq" id="XP_022400243.1">
    <property type="nucleotide sequence ID" value="XM_022550189.1"/>
</dbReference>
<dbReference type="GeneID" id="34466449"/>
<protein>
    <submittedName>
        <fullName evidence="1">Uncharacterized protein</fullName>
    </submittedName>
</protein>
<dbReference type="Proteomes" id="UP000184300">
    <property type="component" value="Unassembled WGS sequence"/>
</dbReference>
<name>A0A1L9VI53_ASPGL</name>
<proteinExistence type="predicted"/>
<sequence length="133" mass="14324">MPIIAGVISFQMWEVGKTDKRSEAESQHPFPDFMHDNVDGFSPMDNISMTIDKHLSMTGKPHPKVDRLSTNVEGLSATVETLSSSVNSMSSAIESLSAKVVSTSLAVDSLNAKTNQIADTIGNLSETVDEIVK</sequence>
<dbReference type="AlphaFoldDB" id="A0A1L9VI53"/>
<dbReference type="Gene3D" id="1.10.287.950">
    <property type="entry name" value="Methyl-accepting chemotaxis protein"/>
    <property type="match status" value="1"/>
</dbReference>
<evidence type="ECO:0000313" key="1">
    <source>
        <dbReference type="EMBL" id="OJJ83545.1"/>
    </source>
</evidence>
<dbReference type="VEuPathDB" id="FungiDB:ASPGLDRAFT_82878"/>
<dbReference type="SUPFAM" id="SSF58104">
    <property type="entry name" value="Methyl-accepting chemotaxis protein (MCP) signaling domain"/>
    <property type="match status" value="1"/>
</dbReference>
<evidence type="ECO:0000313" key="2">
    <source>
        <dbReference type="Proteomes" id="UP000184300"/>
    </source>
</evidence>